<dbReference type="GO" id="GO:0022857">
    <property type="term" value="F:transmembrane transporter activity"/>
    <property type="evidence" value="ECO:0007669"/>
    <property type="project" value="InterPro"/>
</dbReference>
<feature type="transmembrane region" description="Helical" evidence="6">
    <location>
        <begin position="145"/>
        <end position="166"/>
    </location>
</feature>
<comment type="caution">
    <text evidence="8">The sequence shown here is derived from an EMBL/GenBank/DDBJ whole genome shotgun (WGS) entry which is preliminary data.</text>
</comment>
<evidence type="ECO:0000256" key="5">
    <source>
        <dbReference type="ARBA" id="ARBA00023136"/>
    </source>
</evidence>
<proteinExistence type="predicted"/>
<dbReference type="EMBL" id="RKLP01000016">
    <property type="protein sequence ID" value="RVW06948.1"/>
    <property type="molecule type" value="Genomic_DNA"/>
</dbReference>
<organism evidence="8 9">
    <name type="scientific">Prescottella agglutinans</name>
    <dbReference type="NCBI Taxonomy" id="1644129"/>
    <lineage>
        <taxon>Bacteria</taxon>
        <taxon>Bacillati</taxon>
        <taxon>Actinomycetota</taxon>
        <taxon>Actinomycetes</taxon>
        <taxon>Mycobacteriales</taxon>
        <taxon>Nocardiaceae</taxon>
        <taxon>Prescottella</taxon>
    </lineage>
</organism>
<feature type="transmembrane region" description="Helical" evidence="6">
    <location>
        <begin position="115"/>
        <end position="133"/>
    </location>
</feature>
<dbReference type="OrthoDB" id="3390851at2"/>
<dbReference type="SUPFAM" id="SSF103473">
    <property type="entry name" value="MFS general substrate transporter"/>
    <property type="match status" value="2"/>
</dbReference>
<feature type="transmembrane region" description="Helical" evidence="6">
    <location>
        <begin position="350"/>
        <end position="370"/>
    </location>
</feature>
<feature type="transmembrane region" description="Helical" evidence="6">
    <location>
        <begin position="376"/>
        <end position="399"/>
    </location>
</feature>
<dbReference type="PROSITE" id="PS50850">
    <property type="entry name" value="MFS"/>
    <property type="match status" value="1"/>
</dbReference>
<feature type="transmembrane region" description="Helical" evidence="6">
    <location>
        <begin position="420"/>
        <end position="441"/>
    </location>
</feature>
<evidence type="ECO:0000259" key="7">
    <source>
        <dbReference type="PROSITE" id="PS50850"/>
    </source>
</evidence>
<reference evidence="8 9" key="1">
    <citation type="submission" date="2018-11" db="EMBL/GenBank/DDBJ databases">
        <title>Rhodococcus spongicola sp. nov. and Rhodococcus xishaensis sp. nov. from marine sponges.</title>
        <authorList>
            <person name="Li L."/>
            <person name="Lin H.W."/>
        </authorList>
    </citation>
    <scope>NUCLEOTIDE SEQUENCE [LARGE SCALE GENOMIC DNA]</scope>
    <source>
        <strain evidence="8 9">CCTCC AB2014297</strain>
    </source>
</reference>
<dbReference type="GO" id="GO:0005886">
    <property type="term" value="C:plasma membrane"/>
    <property type="evidence" value="ECO:0007669"/>
    <property type="project" value="UniProtKB-SubCell"/>
</dbReference>
<dbReference type="InterPro" id="IPR036259">
    <property type="entry name" value="MFS_trans_sf"/>
</dbReference>
<dbReference type="Pfam" id="PF07690">
    <property type="entry name" value="MFS_1"/>
    <property type="match status" value="2"/>
</dbReference>
<evidence type="ECO:0000256" key="1">
    <source>
        <dbReference type="ARBA" id="ARBA00004429"/>
    </source>
</evidence>
<evidence type="ECO:0000256" key="6">
    <source>
        <dbReference type="SAM" id="Phobius"/>
    </source>
</evidence>
<dbReference type="PANTHER" id="PTHR23501">
    <property type="entry name" value="MAJOR FACILITATOR SUPERFAMILY"/>
    <property type="match status" value="1"/>
</dbReference>
<feature type="transmembrane region" description="Helical" evidence="6">
    <location>
        <begin position="61"/>
        <end position="79"/>
    </location>
</feature>
<feature type="domain" description="Major facilitator superfamily (MFS) profile" evidence="7">
    <location>
        <begin position="25"/>
        <end position="477"/>
    </location>
</feature>
<keyword evidence="9" id="KW-1185">Reference proteome</keyword>
<feature type="transmembrane region" description="Helical" evidence="6">
    <location>
        <begin position="242"/>
        <end position="260"/>
    </location>
</feature>
<name>A0A3S3E783_9NOCA</name>
<evidence type="ECO:0000256" key="4">
    <source>
        <dbReference type="ARBA" id="ARBA00022989"/>
    </source>
</evidence>
<accession>A0A3S3E783</accession>
<evidence type="ECO:0000256" key="3">
    <source>
        <dbReference type="ARBA" id="ARBA00022692"/>
    </source>
</evidence>
<evidence type="ECO:0000256" key="2">
    <source>
        <dbReference type="ARBA" id="ARBA00022448"/>
    </source>
</evidence>
<dbReference type="Proteomes" id="UP000286208">
    <property type="component" value="Unassembled WGS sequence"/>
</dbReference>
<feature type="transmembrane region" description="Helical" evidence="6">
    <location>
        <begin position="209"/>
        <end position="230"/>
    </location>
</feature>
<feature type="transmembrane region" description="Helical" evidence="6">
    <location>
        <begin position="322"/>
        <end position="343"/>
    </location>
</feature>
<dbReference type="AlphaFoldDB" id="A0A3S3E783"/>
<dbReference type="InterPro" id="IPR020846">
    <property type="entry name" value="MFS_dom"/>
</dbReference>
<feature type="transmembrane region" description="Helical" evidence="6">
    <location>
        <begin position="91"/>
        <end position="109"/>
    </location>
</feature>
<protein>
    <submittedName>
        <fullName evidence="8">MFS transporter</fullName>
    </submittedName>
</protein>
<evidence type="ECO:0000313" key="8">
    <source>
        <dbReference type="EMBL" id="RVW06948.1"/>
    </source>
</evidence>
<keyword evidence="3 6" id="KW-0812">Transmembrane</keyword>
<evidence type="ECO:0000313" key="9">
    <source>
        <dbReference type="Proteomes" id="UP000286208"/>
    </source>
</evidence>
<feature type="transmembrane region" description="Helical" evidence="6">
    <location>
        <begin position="280"/>
        <end position="302"/>
    </location>
</feature>
<keyword evidence="5 6" id="KW-0472">Membrane</keyword>
<feature type="transmembrane region" description="Helical" evidence="6">
    <location>
        <begin position="24"/>
        <end position="49"/>
    </location>
</feature>
<dbReference type="Gene3D" id="1.20.1250.20">
    <property type="entry name" value="MFS general substrate transporter like domains"/>
    <property type="match status" value="2"/>
</dbReference>
<dbReference type="PANTHER" id="PTHR23501:SF191">
    <property type="entry name" value="VACUOLAR BASIC AMINO ACID TRANSPORTER 4"/>
    <property type="match status" value="1"/>
</dbReference>
<dbReference type="RefSeq" id="WP_127918735.1">
    <property type="nucleotide sequence ID" value="NZ_RKLP01000016.1"/>
</dbReference>
<feature type="transmembrane region" description="Helical" evidence="6">
    <location>
        <begin position="178"/>
        <end position="197"/>
    </location>
</feature>
<keyword evidence="2" id="KW-0813">Transport</keyword>
<comment type="subcellular location">
    <subcellularLocation>
        <location evidence="1">Cell inner membrane</location>
        <topology evidence="1">Multi-pass membrane protein</topology>
    </subcellularLocation>
</comment>
<gene>
    <name evidence="8" type="ORF">EGT67_24580</name>
</gene>
<sequence length="501" mass="51613">MSGTLGTAATPPRAVSEGGWTPRLVLSLISIAVVLEIVSISSTMASVAMMPIGEHFKTDQIAWVTTAYLLAAAVACPLAGKLADIHGKRKVFLICMAIAAVGALVSAVAPNFLVLVLGRALFGVLIACMFLGFSLMRDVFPPKTLALAVSLAAGGMGLMTIPSPFITGVLVDAWGFRSIFWFLFVALVVMAPLVVLTTEETPVRNPARLDVVGAVLLGGGLAAILAGISFGPSWGWADVGTLLLIVGGLAVIAIWVPLALRTVDPIVDLRFFRRGPMLRICLSAGLAYGTISLYATLIPIMSMTPSVLGLGYGFGVDAKGVGLIQIPMGVGSVIGGIVVGRMLRTKFPTLTLAGGAAFMLAASVVTAFSHTGKPEVLFGILLFGLGMGATTASIPNLTIASVPPSVQASMSSMVQASQTLLASILPVIAFAVLNSNVATVIDGYGFYADNGMTIAYLIGGLSSLAAILVVMTLHRRRHAIAAQAATDAAASERDPEPLPAA</sequence>
<keyword evidence="4 6" id="KW-1133">Transmembrane helix</keyword>
<dbReference type="InterPro" id="IPR011701">
    <property type="entry name" value="MFS"/>
</dbReference>
<feature type="transmembrane region" description="Helical" evidence="6">
    <location>
        <begin position="453"/>
        <end position="473"/>
    </location>
</feature>